<comment type="caution">
    <text evidence="2">The sequence shown here is derived from an EMBL/GenBank/DDBJ whole genome shotgun (WGS) entry which is preliminary data.</text>
</comment>
<keyword evidence="1" id="KW-0812">Transmembrane</keyword>
<sequence>MPSDAGSLAALAGQVMLALALLLTMAGLLATLPRLLRVRRRALAFSVQLQAARAEALDGVERLAQRREESEQYLRPIRRLRRWIRHPLSVATMQSYRRKRRRRSL</sequence>
<evidence type="ECO:0000256" key="1">
    <source>
        <dbReference type="SAM" id="Phobius"/>
    </source>
</evidence>
<dbReference type="RefSeq" id="WP_338202821.1">
    <property type="nucleotide sequence ID" value="NZ_JAEKNR010000147.1"/>
</dbReference>
<keyword evidence="1" id="KW-1133">Transmembrane helix</keyword>
<gene>
    <name evidence="2" type="ORF">JF922_14780</name>
</gene>
<reference evidence="2" key="1">
    <citation type="submission" date="2020-10" db="EMBL/GenBank/DDBJ databases">
        <title>Ca. Dormibacterota MAGs.</title>
        <authorList>
            <person name="Montgomery K."/>
        </authorList>
    </citation>
    <scope>NUCLEOTIDE SEQUENCE [LARGE SCALE GENOMIC DNA]</scope>
    <source>
        <strain evidence="2">SC8812_S17_10</strain>
    </source>
</reference>
<name>A0A934K8R9_9BACT</name>
<protein>
    <submittedName>
        <fullName evidence="2">Uncharacterized protein</fullName>
    </submittedName>
</protein>
<evidence type="ECO:0000313" key="3">
    <source>
        <dbReference type="Proteomes" id="UP000612893"/>
    </source>
</evidence>
<dbReference type="EMBL" id="JAEKNR010000147">
    <property type="protein sequence ID" value="MBJ7599327.1"/>
    <property type="molecule type" value="Genomic_DNA"/>
</dbReference>
<proteinExistence type="predicted"/>
<keyword evidence="1" id="KW-0472">Membrane</keyword>
<evidence type="ECO:0000313" key="2">
    <source>
        <dbReference type="EMBL" id="MBJ7599327.1"/>
    </source>
</evidence>
<keyword evidence="3" id="KW-1185">Reference proteome</keyword>
<feature type="transmembrane region" description="Helical" evidence="1">
    <location>
        <begin position="6"/>
        <end position="32"/>
    </location>
</feature>
<organism evidence="2 3">
    <name type="scientific">Candidatus Nephthysia bennettiae</name>
    <dbReference type="NCBI Taxonomy" id="3127016"/>
    <lineage>
        <taxon>Bacteria</taxon>
        <taxon>Bacillati</taxon>
        <taxon>Candidatus Dormiibacterota</taxon>
        <taxon>Candidatus Dormibacteria</taxon>
        <taxon>Candidatus Dormibacterales</taxon>
        <taxon>Candidatus Dormibacteraceae</taxon>
        <taxon>Candidatus Nephthysia</taxon>
    </lineage>
</organism>
<dbReference type="Proteomes" id="UP000612893">
    <property type="component" value="Unassembled WGS sequence"/>
</dbReference>
<accession>A0A934K8R9</accession>
<dbReference type="AlphaFoldDB" id="A0A934K8R9"/>